<feature type="domain" description="HAMP" evidence="10">
    <location>
        <begin position="223"/>
        <end position="277"/>
    </location>
</feature>
<keyword evidence="2 8" id="KW-0812">Transmembrane</keyword>
<dbReference type="InterPro" id="IPR003660">
    <property type="entry name" value="HAMP_dom"/>
</dbReference>
<gene>
    <name evidence="11" type="ordered locus">SVI_2947</name>
</gene>
<dbReference type="GO" id="GO:0004888">
    <property type="term" value="F:transmembrane signaling receptor activity"/>
    <property type="evidence" value="ECO:0007669"/>
    <property type="project" value="InterPro"/>
</dbReference>
<dbReference type="InterPro" id="IPR004089">
    <property type="entry name" value="MCPsignal_dom"/>
</dbReference>
<comment type="similarity">
    <text evidence="6">Belongs to the methyl-accepting chemotaxis (MCP) protein family.</text>
</comment>
<dbReference type="CDD" id="cd06225">
    <property type="entry name" value="HAMP"/>
    <property type="match status" value="1"/>
</dbReference>
<dbReference type="PROSITE" id="PS50111">
    <property type="entry name" value="CHEMOTAXIS_TRANSDUC_2"/>
    <property type="match status" value="1"/>
</dbReference>
<protein>
    <submittedName>
        <fullName evidence="11">Methyl-accepting chemotaxis protein</fullName>
    </submittedName>
</protein>
<dbReference type="FunFam" id="1.10.287.950:FF:000001">
    <property type="entry name" value="Methyl-accepting chemotaxis sensory transducer"/>
    <property type="match status" value="1"/>
</dbReference>
<dbReference type="SMART" id="SM00304">
    <property type="entry name" value="HAMP"/>
    <property type="match status" value="1"/>
</dbReference>
<keyword evidence="3 8" id="KW-1133">Transmembrane helix</keyword>
<dbReference type="GO" id="GO:0007165">
    <property type="term" value="P:signal transduction"/>
    <property type="evidence" value="ECO:0007669"/>
    <property type="project" value="UniProtKB-KW"/>
</dbReference>
<organism evidence="11 12">
    <name type="scientific">Shewanella violacea (strain JCM 10179 / CIP 106290 / LMG 19151 / DSS12)</name>
    <dbReference type="NCBI Taxonomy" id="637905"/>
    <lineage>
        <taxon>Bacteria</taxon>
        <taxon>Pseudomonadati</taxon>
        <taxon>Pseudomonadota</taxon>
        <taxon>Gammaproteobacteria</taxon>
        <taxon>Alteromonadales</taxon>
        <taxon>Shewanellaceae</taxon>
        <taxon>Shewanella</taxon>
    </lineage>
</organism>
<dbReference type="OrthoDB" id="49457at2"/>
<dbReference type="Pfam" id="PF00015">
    <property type="entry name" value="MCPsignal"/>
    <property type="match status" value="1"/>
</dbReference>
<dbReference type="CDD" id="cd11386">
    <property type="entry name" value="MCP_signal"/>
    <property type="match status" value="1"/>
</dbReference>
<dbReference type="HOGENOM" id="CLU_000445_107_27_6"/>
<keyword evidence="5 7" id="KW-0807">Transducer</keyword>
<dbReference type="Proteomes" id="UP000002350">
    <property type="component" value="Chromosome"/>
</dbReference>
<dbReference type="SUPFAM" id="SSF58104">
    <property type="entry name" value="Methyl-accepting chemotaxis protein (MCP) signaling domain"/>
    <property type="match status" value="1"/>
</dbReference>
<reference evidence="12" key="1">
    <citation type="journal article" date="2010" name="Mol. Biosyst.">
        <title>Complete genome sequence and comparative analysis of Shewanella violacea, a psychrophilic and piezophilic bacterium from deep sea floor sediments.</title>
        <authorList>
            <person name="Aono E."/>
            <person name="Baba T."/>
            <person name="Ara T."/>
            <person name="Nishi T."/>
            <person name="Nakamichi T."/>
            <person name="Inamoto E."/>
            <person name="Toyonaga H."/>
            <person name="Hasegawa M."/>
            <person name="Takai Y."/>
            <person name="Okumura Y."/>
            <person name="Baba M."/>
            <person name="Tomita M."/>
            <person name="Kato C."/>
            <person name="Oshima T."/>
            <person name="Nakasone K."/>
            <person name="Mori H."/>
        </authorList>
    </citation>
    <scope>NUCLEOTIDE SEQUENCE [LARGE SCALE GENOMIC DNA]</scope>
    <source>
        <strain evidence="12">JCM 10179 / CIP 106290 / LMG 19151 / DSS12</strain>
    </source>
</reference>
<dbReference type="STRING" id="637905.SVI_2947"/>
<comment type="subcellular location">
    <subcellularLocation>
        <location evidence="1">Membrane</location>
        <topology evidence="1">Multi-pass membrane protein</topology>
    </subcellularLocation>
</comment>
<evidence type="ECO:0000256" key="1">
    <source>
        <dbReference type="ARBA" id="ARBA00004141"/>
    </source>
</evidence>
<feature type="domain" description="Methyl-accepting transducer" evidence="9">
    <location>
        <begin position="282"/>
        <end position="518"/>
    </location>
</feature>
<dbReference type="GO" id="GO:0006935">
    <property type="term" value="P:chemotaxis"/>
    <property type="evidence" value="ECO:0007669"/>
    <property type="project" value="InterPro"/>
</dbReference>
<dbReference type="AlphaFoldDB" id="D4ZML9"/>
<dbReference type="PROSITE" id="PS50885">
    <property type="entry name" value="HAMP"/>
    <property type="match status" value="1"/>
</dbReference>
<feature type="transmembrane region" description="Helical" evidence="8">
    <location>
        <begin position="20"/>
        <end position="39"/>
    </location>
</feature>
<name>D4ZML9_SHEVD</name>
<proteinExistence type="inferred from homology"/>
<dbReference type="KEGG" id="svo:SVI_2947"/>
<evidence type="ECO:0000259" key="9">
    <source>
        <dbReference type="PROSITE" id="PS50111"/>
    </source>
</evidence>
<evidence type="ECO:0000256" key="7">
    <source>
        <dbReference type="PROSITE-ProRule" id="PRU00284"/>
    </source>
</evidence>
<evidence type="ECO:0000256" key="8">
    <source>
        <dbReference type="SAM" id="Phobius"/>
    </source>
</evidence>
<evidence type="ECO:0000259" key="10">
    <source>
        <dbReference type="PROSITE" id="PS50885"/>
    </source>
</evidence>
<dbReference type="Gene3D" id="6.10.340.10">
    <property type="match status" value="1"/>
</dbReference>
<evidence type="ECO:0000256" key="6">
    <source>
        <dbReference type="ARBA" id="ARBA00029447"/>
    </source>
</evidence>
<dbReference type="PANTHER" id="PTHR32089">
    <property type="entry name" value="METHYL-ACCEPTING CHEMOTAXIS PROTEIN MCPB"/>
    <property type="match status" value="1"/>
</dbReference>
<evidence type="ECO:0000256" key="4">
    <source>
        <dbReference type="ARBA" id="ARBA00023136"/>
    </source>
</evidence>
<feature type="transmembrane region" description="Helical" evidence="8">
    <location>
        <begin position="201"/>
        <end position="226"/>
    </location>
</feature>
<evidence type="ECO:0000313" key="12">
    <source>
        <dbReference type="Proteomes" id="UP000002350"/>
    </source>
</evidence>
<dbReference type="Gene3D" id="1.10.287.950">
    <property type="entry name" value="Methyl-accepting chemotaxis protein"/>
    <property type="match status" value="1"/>
</dbReference>
<dbReference type="InterPro" id="IPR004090">
    <property type="entry name" value="Chemotax_Me-accpt_rcpt"/>
</dbReference>
<dbReference type="PRINTS" id="PR00260">
    <property type="entry name" value="CHEMTRNSDUCR"/>
</dbReference>
<evidence type="ECO:0000313" key="11">
    <source>
        <dbReference type="EMBL" id="BAJ02918.1"/>
    </source>
</evidence>
<sequence>MVFYMKSLGNLSLKVKMSIPVFLVVIIFSSLTAFNISVFEKQTKIGYTLSVVVQPVLDSMEDGYRDFYQVISAAQKLVLLKQNNGSEAEIEHHIEEFKDNAYKAAPRMAKIQILYDDNVIPTTTQYDMKLLVSNIEAWIRLYEPMITKPDGAVVYYAKNQAELEQDFIQIRAEYKQIRRVIETKQAELVALRDEEGNIGSMVLKVGTLVAIFVAIVLSWLLSLWIVSPIKRLELAMLDIASGEGDLSKRIQVESGDEVGSLAAAFNSFVSKIHQTVSEVIVTSTAVRSEMESMKQITKQTLDSASNQQQESELVAAAVHEMRVTSETVSDNANEAAIATQNASIESNQTKLILEKTVTSIENLANEITSASEVIHTLDSDVGNIASILDVIRGIADQTNLLALNAAIEAARAGEQGRGFAVVADEVRALASKTQESTGEIHNMIERLQSGAKKAVTAMEASKDSGVKTIETAGSAATSIEEISRLIVIINDMNTHIATAANQQSQVSGDVNLNVQKIADNSSQIVEQVSSSETACVVLSDQCENLDYLVSQFKV</sequence>
<dbReference type="PANTHER" id="PTHR32089:SF119">
    <property type="entry name" value="METHYL-ACCEPTING CHEMOTAXIS PROTEIN CTPL"/>
    <property type="match status" value="1"/>
</dbReference>
<dbReference type="Pfam" id="PF00672">
    <property type="entry name" value="HAMP"/>
    <property type="match status" value="1"/>
</dbReference>
<dbReference type="EMBL" id="AP011177">
    <property type="protein sequence ID" value="BAJ02918.1"/>
    <property type="molecule type" value="Genomic_DNA"/>
</dbReference>
<dbReference type="SMART" id="SM00283">
    <property type="entry name" value="MA"/>
    <property type="match status" value="1"/>
</dbReference>
<evidence type="ECO:0000256" key="2">
    <source>
        <dbReference type="ARBA" id="ARBA00022692"/>
    </source>
</evidence>
<dbReference type="eggNOG" id="COG0840">
    <property type="taxonomic scope" value="Bacteria"/>
</dbReference>
<evidence type="ECO:0000256" key="5">
    <source>
        <dbReference type="ARBA" id="ARBA00023224"/>
    </source>
</evidence>
<dbReference type="GO" id="GO:0016020">
    <property type="term" value="C:membrane"/>
    <property type="evidence" value="ECO:0007669"/>
    <property type="project" value="UniProtKB-SubCell"/>
</dbReference>
<accession>D4ZML9</accession>
<keyword evidence="12" id="KW-1185">Reference proteome</keyword>
<keyword evidence="4 8" id="KW-0472">Membrane</keyword>
<evidence type="ECO:0000256" key="3">
    <source>
        <dbReference type="ARBA" id="ARBA00022989"/>
    </source>
</evidence>